<dbReference type="InterPro" id="IPR016137">
    <property type="entry name" value="RGS"/>
</dbReference>
<dbReference type="SUPFAM" id="SSF48097">
    <property type="entry name" value="Regulator of G-protein signaling, RGS"/>
    <property type="match status" value="1"/>
</dbReference>
<dbReference type="PANTHER" id="PTHR10845:SF192">
    <property type="entry name" value="DOUBLE HIT, ISOFORM B"/>
    <property type="match status" value="1"/>
</dbReference>
<feature type="transmembrane region" description="Helical" evidence="1">
    <location>
        <begin position="125"/>
        <end position="146"/>
    </location>
</feature>
<protein>
    <recommendedName>
        <fullName evidence="2">RGS domain-containing protein</fullName>
    </recommendedName>
</protein>
<keyword evidence="1" id="KW-0812">Transmembrane</keyword>
<dbReference type="PANTHER" id="PTHR10845">
    <property type="entry name" value="REGULATOR OF G PROTEIN SIGNALING"/>
    <property type="match status" value="1"/>
</dbReference>
<dbReference type="EMBL" id="ASPP01020636">
    <property type="protein sequence ID" value="ETO13397.1"/>
    <property type="molecule type" value="Genomic_DNA"/>
</dbReference>
<feature type="transmembrane region" description="Helical" evidence="1">
    <location>
        <begin position="268"/>
        <end position="292"/>
    </location>
</feature>
<comment type="caution">
    <text evidence="3">The sequence shown here is derived from an EMBL/GenBank/DDBJ whole genome shotgun (WGS) entry which is preliminary data.</text>
</comment>
<name>X6MJ13_RETFI</name>
<dbReference type="InterPro" id="IPR036305">
    <property type="entry name" value="RGS_sf"/>
</dbReference>
<dbReference type="SMART" id="SM00315">
    <property type="entry name" value="RGS"/>
    <property type="match status" value="1"/>
</dbReference>
<organism evidence="3 4">
    <name type="scientific">Reticulomyxa filosa</name>
    <dbReference type="NCBI Taxonomy" id="46433"/>
    <lineage>
        <taxon>Eukaryota</taxon>
        <taxon>Sar</taxon>
        <taxon>Rhizaria</taxon>
        <taxon>Retaria</taxon>
        <taxon>Foraminifera</taxon>
        <taxon>Monothalamids</taxon>
        <taxon>Reticulomyxidae</taxon>
        <taxon>Reticulomyxa</taxon>
    </lineage>
</organism>
<feature type="transmembrane region" description="Helical" evidence="1">
    <location>
        <begin position="241"/>
        <end position="262"/>
    </location>
</feature>
<dbReference type="AlphaFoldDB" id="X6MJ13"/>
<dbReference type="OrthoDB" id="10266999at2759"/>
<accession>X6MJ13</accession>
<sequence>MALTLCWCFFAVIHKKIKNKINKTKQLSKYYAYIFQIKIKTKQSINTKRGTFQKCSSLIKRCFILHLVWVWPAPLVLIFFFTLLLYGCKNKCTFTVQNKTVIGCGVFYVWLFVDNNLLFNHNFLVTAYIIASPFWIAMIRFYFVWYDSRLNQDQIKFHWKQQLFLGNDIMRLLQTNDDLQVLSSPVSETSISVASANGSDNDITSKECKAIIPEKSETDLELKHPLPYTIKYRHVIGDARWIIAFWLLFCVGTCFLGMTQLWEGKEGLFYFLVLSTTLAYGIPVVLLSLLLLKMLELHDSLDIMRLDAIYLCVVYVYRVFVSPYALHGIKLAVIIHTHTHTHTHTHKISYSGNEKNFICCITSTGVSFDSNAFLFKRGLRFGSTLVVVYLNWDDEIISLENILAQPKTFDMFASHLASELSLENLFFLTELMQLKYFLRWQQLQIFSIFYVYLFMPEEEINEKSLGWILQLPQKVIEDNLDSHLIKKGTICKQKVYKVAFLMFHYLYQRYVQTNSLSQINIASEVRQPILDAFAEKQIFVSNNSDLTDAKHTICRFIQVMDIAAINIYRLLENDSLVRFLKSERYQQYISLKGS</sequence>
<dbReference type="Gene3D" id="1.10.167.10">
    <property type="entry name" value="Regulator of G-protein Signalling 4, domain 2"/>
    <property type="match status" value="1"/>
</dbReference>
<keyword evidence="4" id="KW-1185">Reference proteome</keyword>
<dbReference type="Proteomes" id="UP000023152">
    <property type="component" value="Unassembled WGS sequence"/>
</dbReference>
<evidence type="ECO:0000259" key="2">
    <source>
        <dbReference type="PROSITE" id="PS50132"/>
    </source>
</evidence>
<dbReference type="Pfam" id="PF00615">
    <property type="entry name" value="RGS"/>
    <property type="match status" value="1"/>
</dbReference>
<feature type="transmembrane region" description="Helical" evidence="1">
    <location>
        <begin position="63"/>
        <end position="88"/>
    </location>
</feature>
<feature type="transmembrane region" description="Helical" evidence="1">
    <location>
        <begin position="304"/>
        <end position="326"/>
    </location>
</feature>
<evidence type="ECO:0000313" key="4">
    <source>
        <dbReference type="Proteomes" id="UP000023152"/>
    </source>
</evidence>
<keyword evidence="1" id="KW-1133">Transmembrane helix</keyword>
<dbReference type="InterPro" id="IPR044926">
    <property type="entry name" value="RGS_subdomain_2"/>
</dbReference>
<gene>
    <name evidence="3" type="ORF">RFI_23978</name>
</gene>
<evidence type="ECO:0000256" key="1">
    <source>
        <dbReference type="SAM" id="Phobius"/>
    </source>
</evidence>
<feature type="transmembrane region" description="Helical" evidence="1">
    <location>
        <begin position="100"/>
        <end position="119"/>
    </location>
</feature>
<feature type="domain" description="RGS" evidence="2">
    <location>
        <begin position="398"/>
        <end position="589"/>
    </location>
</feature>
<dbReference type="PROSITE" id="PS50132">
    <property type="entry name" value="RGS"/>
    <property type="match status" value="1"/>
</dbReference>
<evidence type="ECO:0000313" key="3">
    <source>
        <dbReference type="EMBL" id="ETO13397.1"/>
    </source>
</evidence>
<keyword evidence="1" id="KW-0472">Membrane</keyword>
<reference evidence="3 4" key="1">
    <citation type="journal article" date="2013" name="Curr. Biol.">
        <title>The Genome of the Foraminiferan Reticulomyxa filosa.</title>
        <authorList>
            <person name="Glockner G."/>
            <person name="Hulsmann N."/>
            <person name="Schleicher M."/>
            <person name="Noegel A.A."/>
            <person name="Eichinger L."/>
            <person name="Gallinger C."/>
            <person name="Pawlowski J."/>
            <person name="Sierra R."/>
            <person name="Euteneuer U."/>
            <person name="Pillet L."/>
            <person name="Moustafa A."/>
            <person name="Platzer M."/>
            <person name="Groth M."/>
            <person name="Szafranski K."/>
            <person name="Schliwa M."/>
        </authorList>
    </citation>
    <scope>NUCLEOTIDE SEQUENCE [LARGE SCALE GENOMIC DNA]</scope>
</reference>
<proteinExistence type="predicted"/>